<dbReference type="KEGG" id="cate:C2869_08120"/>
<dbReference type="RefSeq" id="WP_108602458.1">
    <property type="nucleotide sequence ID" value="NZ_CP026604.1"/>
</dbReference>
<evidence type="ECO:0000256" key="7">
    <source>
        <dbReference type="ARBA" id="ARBA00033135"/>
    </source>
</evidence>
<dbReference type="Gene3D" id="2.30.30.110">
    <property type="match status" value="1"/>
</dbReference>
<dbReference type="EMBL" id="CP026604">
    <property type="protein sequence ID" value="AWB66395.1"/>
    <property type="molecule type" value="Genomic_DNA"/>
</dbReference>
<evidence type="ECO:0000256" key="1">
    <source>
        <dbReference type="ARBA" id="ARBA00005230"/>
    </source>
</evidence>
<dbReference type="Proteomes" id="UP000244441">
    <property type="component" value="Chromosome"/>
</dbReference>
<comment type="similarity">
    <text evidence="1">Belongs to the CcdB toxin family.</text>
</comment>
<dbReference type="GO" id="GO:0006276">
    <property type="term" value="P:plasmid maintenance"/>
    <property type="evidence" value="ECO:0007669"/>
    <property type="project" value="InterPro"/>
</dbReference>
<proteinExistence type="inferred from homology"/>
<organism evidence="8 9">
    <name type="scientific">Saccharobesus litoralis</name>
    <dbReference type="NCBI Taxonomy" id="2172099"/>
    <lineage>
        <taxon>Bacteria</taxon>
        <taxon>Pseudomonadati</taxon>
        <taxon>Pseudomonadota</taxon>
        <taxon>Gammaproteobacteria</taxon>
        <taxon>Alteromonadales</taxon>
        <taxon>Alteromonadaceae</taxon>
        <taxon>Saccharobesus</taxon>
    </lineage>
</organism>
<gene>
    <name evidence="8" type="ORF">C2869_08120</name>
</gene>
<evidence type="ECO:0000256" key="5">
    <source>
        <dbReference type="ARBA" id="ARBA00023163"/>
    </source>
</evidence>
<reference evidence="8 9" key="1">
    <citation type="submission" date="2018-01" db="EMBL/GenBank/DDBJ databases">
        <title>Genome sequence of a Cantenovulum-like bacteria.</title>
        <authorList>
            <person name="Tan W.R."/>
            <person name="Lau N.-S."/>
            <person name="Go F."/>
            <person name="Amirul A.-A.A."/>
        </authorList>
    </citation>
    <scope>NUCLEOTIDE SEQUENCE [LARGE SCALE GENOMIC DNA]</scope>
    <source>
        <strain evidence="8 9">CCB-QB4</strain>
    </source>
</reference>
<dbReference type="SUPFAM" id="SSF50118">
    <property type="entry name" value="Cell growth inhibitor/plasmid maintenance toxic component"/>
    <property type="match status" value="1"/>
</dbReference>
<dbReference type="InterPro" id="IPR002712">
    <property type="entry name" value="CcdB"/>
</dbReference>
<keyword evidence="4" id="KW-0805">Transcription regulation</keyword>
<evidence type="ECO:0000313" key="9">
    <source>
        <dbReference type="Proteomes" id="UP000244441"/>
    </source>
</evidence>
<dbReference type="OrthoDB" id="9813510at2"/>
<evidence type="ECO:0000256" key="2">
    <source>
        <dbReference type="ARBA" id="ARBA00015075"/>
    </source>
</evidence>
<dbReference type="GO" id="GO:0008657">
    <property type="term" value="F:DNA topoisomerase type II (double strand cut, ATP-hydrolyzing) inhibitor activity"/>
    <property type="evidence" value="ECO:0007669"/>
    <property type="project" value="InterPro"/>
</dbReference>
<keyword evidence="9" id="KW-1185">Reference proteome</keyword>
<dbReference type="AlphaFoldDB" id="A0A2S0VQA3"/>
<evidence type="ECO:0000256" key="4">
    <source>
        <dbReference type="ARBA" id="ARBA00023015"/>
    </source>
</evidence>
<dbReference type="InterPro" id="IPR011067">
    <property type="entry name" value="Plasmid_toxin/cell-grow_inhib"/>
</dbReference>
<accession>A0A2S0VQA3</accession>
<name>A0A2S0VQA3_9ALTE</name>
<keyword evidence="3" id="KW-0678">Repressor</keyword>
<sequence>MPQFSLYKNKDKATTRAYPYFVDVQSDLLSNLDTRIVIPLTPLELLEGAAPSHLCPIIHLEEGDFVILTQQATSVPTKILKEEVNDLSAFRNEIIAALDFLFTGI</sequence>
<protein>
    <recommendedName>
        <fullName evidence="2">Toxin CcdB</fullName>
    </recommendedName>
    <alternativeName>
        <fullName evidence="7">Cytotoxic protein CcdB</fullName>
    </alternativeName>
    <alternativeName>
        <fullName evidence="6">Protein LetD</fullName>
    </alternativeName>
</protein>
<evidence type="ECO:0000256" key="6">
    <source>
        <dbReference type="ARBA" id="ARBA00029628"/>
    </source>
</evidence>
<evidence type="ECO:0000313" key="8">
    <source>
        <dbReference type="EMBL" id="AWB66395.1"/>
    </source>
</evidence>
<keyword evidence="5" id="KW-0804">Transcription</keyword>
<evidence type="ECO:0000256" key="3">
    <source>
        <dbReference type="ARBA" id="ARBA00022491"/>
    </source>
</evidence>
<dbReference type="Pfam" id="PF01845">
    <property type="entry name" value="CcdB"/>
    <property type="match status" value="1"/>
</dbReference>